<name>X6LTR9_RETFI</name>
<organism evidence="1 2">
    <name type="scientific">Reticulomyxa filosa</name>
    <dbReference type="NCBI Taxonomy" id="46433"/>
    <lineage>
        <taxon>Eukaryota</taxon>
        <taxon>Sar</taxon>
        <taxon>Rhizaria</taxon>
        <taxon>Retaria</taxon>
        <taxon>Foraminifera</taxon>
        <taxon>Monothalamids</taxon>
        <taxon>Reticulomyxidae</taxon>
        <taxon>Reticulomyxa</taxon>
    </lineage>
</organism>
<sequence>TPTDHQIEVADQKYTANNSQQYTILFLNMRGGLETKVKRNAAFMNFYNNHFKDILGCCELKIRSMDSYTLLPRAKTIFKPGYYKIMEKNDHNWVCNGMSVTISNAHNQNTSVCPLSTDNLMITLLKMKKIAVIFVYVPPYQHCYEARIENIYKDIGARIDILEILGYRILIMGNFNGRIEDTGDTIINDTEKDCYLYKYTYYRILSDKKIGTILDYTLVKDNDFWDCTATNLSMSVIDEYVESDHLPIRVSFFVPNEREESKLIKNCQLWRFSIPRDNDSLCNVASRFTEQCKEIKLYDTICEIDNNSQYSSKSKIIKTYDTFMFWLYEVVLNCNAYIYRMTRANETQRCNLPTNLNNILAKDQFMLTRHQTYSSETSTYSNKYVLRLSKLSRHFENNNDKQVYELLSKLEEKPCHPLHDENGVPIHTDDGKCKLLTKHYQTLFQKHNDIPEQQEISILSKLAQYEEQSKQDDDPMWNAEFSEDEVKSAVISLKNNKAVFLDCIPNELWKHLLKENVHLLTMIINISSVKYQQLPQKLLLSKMTSLPKTKIPYDCNSMRGIRIKSSLVTIIDKLILARCNPVIDRQIYPEQGGFRVGCGVDDQIICLRILLAHQKYINKR</sequence>
<evidence type="ECO:0000313" key="2">
    <source>
        <dbReference type="Proteomes" id="UP000023152"/>
    </source>
</evidence>
<dbReference type="InterPro" id="IPR036691">
    <property type="entry name" value="Endo/exonu/phosph_ase_sf"/>
</dbReference>
<comment type="caution">
    <text evidence="1">The sequence shown here is derived from an EMBL/GenBank/DDBJ whole genome shotgun (WGS) entry which is preliminary data.</text>
</comment>
<evidence type="ECO:0000313" key="1">
    <source>
        <dbReference type="EMBL" id="ETO04507.1"/>
    </source>
</evidence>
<dbReference type="AlphaFoldDB" id="X6LTR9"/>
<keyword evidence="2" id="KW-1185">Reference proteome</keyword>
<dbReference type="PANTHER" id="PTHR36688:SF1">
    <property type="entry name" value="ENDONUCLEASE_EXONUCLEASE_PHOSPHATASE DOMAIN-CONTAINING PROTEIN"/>
    <property type="match status" value="1"/>
</dbReference>
<feature type="non-terminal residue" evidence="1">
    <location>
        <position position="1"/>
    </location>
</feature>
<dbReference type="InterPro" id="IPR052560">
    <property type="entry name" value="RdDP_mobile_element"/>
</dbReference>
<protein>
    <recommendedName>
        <fullName evidence="3">Reverse transcriptase domain-containing protein</fullName>
    </recommendedName>
</protein>
<dbReference type="EMBL" id="ASPP01029275">
    <property type="protein sequence ID" value="ETO04507.1"/>
    <property type="molecule type" value="Genomic_DNA"/>
</dbReference>
<accession>X6LTR9</accession>
<reference evidence="1 2" key="1">
    <citation type="journal article" date="2013" name="Curr. Biol.">
        <title>The Genome of the Foraminiferan Reticulomyxa filosa.</title>
        <authorList>
            <person name="Glockner G."/>
            <person name="Hulsmann N."/>
            <person name="Schleicher M."/>
            <person name="Noegel A.A."/>
            <person name="Eichinger L."/>
            <person name="Gallinger C."/>
            <person name="Pawlowski J."/>
            <person name="Sierra R."/>
            <person name="Euteneuer U."/>
            <person name="Pillet L."/>
            <person name="Moustafa A."/>
            <person name="Platzer M."/>
            <person name="Groth M."/>
            <person name="Szafranski K."/>
            <person name="Schliwa M."/>
        </authorList>
    </citation>
    <scope>NUCLEOTIDE SEQUENCE [LARGE SCALE GENOMIC DNA]</scope>
</reference>
<dbReference type="OrthoDB" id="6627613at2759"/>
<dbReference type="Proteomes" id="UP000023152">
    <property type="component" value="Unassembled WGS sequence"/>
</dbReference>
<proteinExistence type="predicted"/>
<dbReference type="SUPFAM" id="SSF56219">
    <property type="entry name" value="DNase I-like"/>
    <property type="match status" value="1"/>
</dbReference>
<dbReference type="PANTHER" id="PTHR36688">
    <property type="entry name" value="ENDO/EXONUCLEASE/PHOSPHATASE DOMAIN-CONTAINING PROTEIN"/>
    <property type="match status" value="1"/>
</dbReference>
<gene>
    <name evidence="1" type="ORF">RFI_32889</name>
</gene>
<dbReference type="Gene3D" id="3.60.10.10">
    <property type="entry name" value="Endonuclease/exonuclease/phosphatase"/>
    <property type="match status" value="1"/>
</dbReference>
<evidence type="ECO:0008006" key="3">
    <source>
        <dbReference type="Google" id="ProtNLM"/>
    </source>
</evidence>